<reference evidence="3 4" key="1">
    <citation type="submission" date="2014-07" db="EMBL/GenBank/DDBJ databases">
        <title>Unique and conserved regions in Vibrio harveyi and related species in comparison with the shrimp pathogen Vibrio harveyi CAIM 1792.</title>
        <authorList>
            <person name="Espinoza-Valles I."/>
            <person name="Vora G."/>
            <person name="Leekitcharoenphon P."/>
            <person name="Ussery D."/>
            <person name="Hoj L."/>
            <person name="Gomez-Gil B."/>
        </authorList>
    </citation>
    <scope>NUCLEOTIDE SEQUENCE [LARGE SCALE GENOMIC DNA]</scope>
    <source>
        <strain evidence="4">CAIM 1854 / LMG 25443</strain>
    </source>
</reference>
<keyword evidence="2" id="KW-0472">Membrane</keyword>
<keyword evidence="2" id="KW-0812">Transmembrane</keyword>
<evidence type="ECO:0000313" key="4">
    <source>
        <dbReference type="Proteomes" id="UP000031586"/>
    </source>
</evidence>
<proteinExistence type="predicted"/>
<dbReference type="Pfam" id="PF11012">
    <property type="entry name" value="DUF2850"/>
    <property type="match status" value="1"/>
</dbReference>
<gene>
    <name evidence="3" type="ORF">H735_13290</name>
</gene>
<dbReference type="GeneID" id="47103364"/>
<organism evidence="3 4">
    <name type="scientific">Vibrio owensii CAIM 1854 = LMG 25443</name>
    <dbReference type="NCBI Taxonomy" id="1229493"/>
    <lineage>
        <taxon>Bacteria</taxon>
        <taxon>Pseudomonadati</taxon>
        <taxon>Pseudomonadota</taxon>
        <taxon>Gammaproteobacteria</taxon>
        <taxon>Vibrionales</taxon>
        <taxon>Vibrionaceae</taxon>
        <taxon>Vibrio</taxon>
    </lineage>
</organism>
<sequence>MTTTPRRKRNQKPEPQPSFWARHQFKIIKGGFALFGCALAGVISYQLYASYLDYIDPDKVYGEWIEIGAPPYQTEQLSFTPDGVFRNHRLIATQFEFDGKVVTLNTGLGMTEYQLSGSHLSPQIRRIEPRLPDQRFILKGYEHTVQGSETGAASKRRAALSEHFSRK</sequence>
<dbReference type="EMBL" id="JPRD01000020">
    <property type="protein sequence ID" value="KIF52616.1"/>
    <property type="molecule type" value="Genomic_DNA"/>
</dbReference>
<dbReference type="InterPro" id="IPR021271">
    <property type="entry name" value="DUF2850"/>
</dbReference>
<feature type="region of interest" description="Disordered" evidence="1">
    <location>
        <begin position="148"/>
        <end position="167"/>
    </location>
</feature>
<evidence type="ECO:0000256" key="1">
    <source>
        <dbReference type="SAM" id="MobiDB-lite"/>
    </source>
</evidence>
<evidence type="ECO:0000256" key="2">
    <source>
        <dbReference type="SAM" id="Phobius"/>
    </source>
</evidence>
<dbReference type="AlphaFoldDB" id="A0A0C1ZHH5"/>
<evidence type="ECO:0000313" key="3">
    <source>
        <dbReference type="EMBL" id="KIF52616.1"/>
    </source>
</evidence>
<dbReference type="RefSeq" id="WP_005434722.1">
    <property type="nucleotide sequence ID" value="NZ_BAOH01000012.1"/>
</dbReference>
<dbReference type="PATRIC" id="fig|1229493.5.peg.1796"/>
<name>A0A0C1ZHH5_9VIBR</name>
<comment type="caution">
    <text evidence="3">The sequence shown here is derived from an EMBL/GenBank/DDBJ whole genome shotgun (WGS) entry which is preliminary data.</text>
</comment>
<evidence type="ECO:0008006" key="5">
    <source>
        <dbReference type="Google" id="ProtNLM"/>
    </source>
</evidence>
<dbReference type="Proteomes" id="UP000031586">
    <property type="component" value="Unassembled WGS sequence"/>
</dbReference>
<feature type="transmembrane region" description="Helical" evidence="2">
    <location>
        <begin position="27"/>
        <end position="48"/>
    </location>
</feature>
<protein>
    <recommendedName>
        <fullName evidence="5">DUF2850 domain-containing protein</fullName>
    </recommendedName>
</protein>
<keyword evidence="2" id="KW-1133">Transmembrane helix</keyword>
<accession>A0A0C1ZHH5</accession>